<dbReference type="PROSITE" id="PS50262">
    <property type="entry name" value="G_PROTEIN_RECEP_F1_2"/>
    <property type="match status" value="2"/>
</dbReference>
<proteinExistence type="inferred from homology"/>
<dbReference type="GO" id="GO:0004930">
    <property type="term" value="F:G protein-coupled receptor activity"/>
    <property type="evidence" value="ECO:0007669"/>
    <property type="project" value="UniProtKB-KW"/>
</dbReference>
<evidence type="ECO:0000256" key="3">
    <source>
        <dbReference type="ARBA" id="ARBA00022692"/>
    </source>
</evidence>
<sequence length="637" mass="71862">MNETAESHHDEHGHFEGITAASVTLLAGICSALLGFVSFATNSVLLWTLFKDPYMYFRVRPTTFLVVSLSLSDLLGGSFAQPLYSTYMLCLPYKVNLPSLHKISTISSHISTKISISTVVALSVDRFLAIKLIWKYRTLITLRKVAICNILIWLFCGLFEALHSISTSKEIFHTVDLHIQSTAPLTILCVVNAATYIEFRRYSRNVAFLQQDNGGRSRVFARNIRVEKKIVLTIILITIVLFISLMPYLIVTNLEEWCPKEQSNVCDGPAFEISRALSMSMLCVSCAVNPFLYAWRIPQYRQALRAVCRTTFSSFRRVANKTTVTAESHEDEHGHFEGIPTASVALLAGICSALLGFVSFATNSVLLWTLFKDPYMYFRVRPTTFLVASLSLSDLLGGSFVQPLYSTYMLCHPCRVNLPSLHKISTISSHISTKISISTVVALSVDRFLAIKLIWKYRTLITVRKVVICDILIWLFCGLFEAWHSISTSEEIFHTVDLHLQSTAPLTILCVVNAATYIEFRRYSRNVTFLQQDNGGRSRVSARNIGLEKKIVLTIILITIVLFISIMPYLIVTNLKERCLEEQSNVCDGLAFEITRALSMSMLCVSCAVNPFLYAWRLPQYRQALRAVCRTTFNRSD</sequence>
<comment type="similarity">
    <text evidence="10">Belongs to the G-protein coupled receptor 1 family.</text>
</comment>
<comment type="caution">
    <text evidence="13">The sequence shown here is derived from an EMBL/GenBank/DDBJ whole genome shotgun (WGS) entry which is preliminary data.</text>
</comment>
<keyword evidence="5 10" id="KW-0297">G-protein coupled receptor</keyword>
<evidence type="ECO:0000256" key="4">
    <source>
        <dbReference type="ARBA" id="ARBA00022989"/>
    </source>
</evidence>
<dbReference type="CDD" id="cd00637">
    <property type="entry name" value="7tm_classA_rhodopsin-like"/>
    <property type="match status" value="2"/>
</dbReference>
<feature type="domain" description="G-protein coupled receptors family 1 profile" evidence="12">
    <location>
        <begin position="362"/>
        <end position="614"/>
    </location>
</feature>
<dbReference type="PANTHER" id="PTHR24246">
    <property type="entry name" value="OLFACTORY RECEPTOR AND ADENOSINE RECEPTOR"/>
    <property type="match status" value="1"/>
</dbReference>
<feature type="transmembrane region" description="Helical" evidence="11">
    <location>
        <begin position="467"/>
        <end position="486"/>
    </location>
</feature>
<evidence type="ECO:0000256" key="9">
    <source>
        <dbReference type="ARBA" id="ARBA00023224"/>
    </source>
</evidence>
<evidence type="ECO:0000313" key="13">
    <source>
        <dbReference type="EMBL" id="CAH3122892.1"/>
    </source>
</evidence>
<feature type="transmembrane region" description="Helical" evidence="11">
    <location>
        <begin position="177"/>
        <end position="197"/>
    </location>
</feature>
<feature type="transmembrane region" description="Helical" evidence="11">
    <location>
        <begin position="598"/>
        <end position="616"/>
    </location>
</feature>
<accession>A0AAU9WQQ8</accession>
<feature type="transmembrane region" description="Helical" evidence="11">
    <location>
        <begin position="62"/>
        <end position="84"/>
    </location>
</feature>
<feature type="transmembrane region" description="Helical" evidence="11">
    <location>
        <begin position="498"/>
        <end position="518"/>
    </location>
</feature>
<dbReference type="PRINTS" id="PR00237">
    <property type="entry name" value="GPCRRHODOPSN"/>
</dbReference>
<feature type="transmembrane region" description="Helical" evidence="11">
    <location>
        <begin position="230"/>
        <end position="250"/>
    </location>
</feature>
<evidence type="ECO:0000256" key="5">
    <source>
        <dbReference type="ARBA" id="ARBA00023040"/>
    </source>
</evidence>
<keyword evidence="7 10" id="KW-0675">Receptor</keyword>
<gene>
    <name evidence="13" type="ORF">PMEA_00009846</name>
</gene>
<dbReference type="InterPro" id="IPR017452">
    <property type="entry name" value="GPCR_Rhodpsn_7TM"/>
</dbReference>
<keyword evidence="14" id="KW-1185">Reference proteome</keyword>
<dbReference type="SUPFAM" id="SSF81321">
    <property type="entry name" value="Family A G protein-coupled receptor-like"/>
    <property type="match status" value="2"/>
</dbReference>
<feature type="transmembrane region" description="Helical" evidence="11">
    <location>
        <begin position="344"/>
        <end position="371"/>
    </location>
</feature>
<evidence type="ECO:0000256" key="7">
    <source>
        <dbReference type="ARBA" id="ARBA00023170"/>
    </source>
</evidence>
<feature type="transmembrane region" description="Helical" evidence="11">
    <location>
        <begin position="277"/>
        <end position="295"/>
    </location>
</feature>
<evidence type="ECO:0000256" key="1">
    <source>
        <dbReference type="ARBA" id="ARBA00004651"/>
    </source>
</evidence>
<dbReference type="Proteomes" id="UP001159428">
    <property type="component" value="Unassembled WGS sequence"/>
</dbReference>
<evidence type="ECO:0000256" key="6">
    <source>
        <dbReference type="ARBA" id="ARBA00023136"/>
    </source>
</evidence>
<organism evidence="13 14">
    <name type="scientific">Pocillopora meandrina</name>
    <dbReference type="NCBI Taxonomy" id="46732"/>
    <lineage>
        <taxon>Eukaryota</taxon>
        <taxon>Metazoa</taxon>
        <taxon>Cnidaria</taxon>
        <taxon>Anthozoa</taxon>
        <taxon>Hexacorallia</taxon>
        <taxon>Scleractinia</taxon>
        <taxon>Astrocoeniina</taxon>
        <taxon>Pocilloporidae</taxon>
        <taxon>Pocillopora</taxon>
    </lineage>
</organism>
<dbReference type="AlphaFoldDB" id="A0AAU9WQQ8"/>
<feature type="transmembrane region" description="Helical" evidence="11">
    <location>
        <begin position="20"/>
        <end position="50"/>
    </location>
</feature>
<dbReference type="PANTHER" id="PTHR24246:SF27">
    <property type="entry name" value="ADENOSINE RECEPTOR, ISOFORM A"/>
    <property type="match status" value="1"/>
</dbReference>
<dbReference type="GO" id="GO:0005886">
    <property type="term" value="C:plasma membrane"/>
    <property type="evidence" value="ECO:0007669"/>
    <property type="project" value="UniProtKB-SubCell"/>
</dbReference>
<keyword evidence="6 11" id="KW-0472">Membrane</keyword>
<evidence type="ECO:0000259" key="12">
    <source>
        <dbReference type="PROSITE" id="PS50262"/>
    </source>
</evidence>
<evidence type="ECO:0000256" key="2">
    <source>
        <dbReference type="ARBA" id="ARBA00022475"/>
    </source>
</evidence>
<protein>
    <recommendedName>
        <fullName evidence="12">G-protein coupled receptors family 1 profile domain-containing protein</fullName>
    </recommendedName>
</protein>
<name>A0AAU9WQQ8_9CNID</name>
<evidence type="ECO:0000256" key="11">
    <source>
        <dbReference type="SAM" id="Phobius"/>
    </source>
</evidence>
<dbReference type="EMBL" id="CALNXJ010000019">
    <property type="protein sequence ID" value="CAH3122892.1"/>
    <property type="molecule type" value="Genomic_DNA"/>
</dbReference>
<keyword evidence="2" id="KW-1003">Cell membrane</keyword>
<feature type="transmembrane region" description="Helical" evidence="11">
    <location>
        <begin position="146"/>
        <end position="165"/>
    </location>
</feature>
<comment type="subcellular location">
    <subcellularLocation>
        <location evidence="1">Cell membrane</location>
        <topology evidence="1">Multi-pass membrane protein</topology>
    </subcellularLocation>
</comment>
<evidence type="ECO:0000256" key="8">
    <source>
        <dbReference type="ARBA" id="ARBA00023180"/>
    </source>
</evidence>
<dbReference type="InterPro" id="IPR000276">
    <property type="entry name" value="GPCR_Rhodpsn"/>
</dbReference>
<keyword evidence="9 10" id="KW-0807">Transducer</keyword>
<evidence type="ECO:0000313" key="14">
    <source>
        <dbReference type="Proteomes" id="UP001159428"/>
    </source>
</evidence>
<evidence type="ECO:0000256" key="10">
    <source>
        <dbReference type="RuleBase" id="RU000688"/>
    </source>
</evidence>
<dbReference type="Pfam" id="PF00001">
    <property type="entry name" value="7tm_1"/>
    <property type="match status" value="2"/>
</dbReference>
<keyword evidence="8" id="KW-0325">Glycoprotein</keyword>
<keyword evidence="3 10" id="KW-0812">Transmembrane</keyword>
<feature type="domain" description="G-protein coupled receptors family 1 profile" evidence="12">
    <location>
        <begin position="41"/>
        <end position="293"/>
    </location>
</feature>
<feature type="transmembrane region" description="Helical" evidence="11">
    <location>
        <begin position="551"/>
        <end position="571"/>
    </location>
</feature>
<reference evidence="13 14" key="1">
    <citation type="submission" date="2022-05" db="EMBL/GenBank/DDBJ databases">
        <authorList>
            <consortium name="Genoscope - CEA"/>
            <person name="William W."/>
        </authorList>
    </citation>
    <scope>NUCLEOTIDE SEQUENCE [LARGE SCALE GENOMIC DNA]</scope>
</reference>
<dbReference type="Gene3D" id="1.20.1070.10">
    <property type="entry name" value="Rhodopsin 7-helix transmembrane proteins"/>
    <property type="match status" value="2"/>
</dbReference>
<keyword evidence="4 11" id="KW-1133">Transmembrane helix</keyword>
<dbReference type="PROSITE" id="PS00237">
    <property type="entry name" value="G_PROTEIN_RECEP_F1_1"/>
    <property type="match status" value="2"/>
</dbReference>